<evidence type="ECO:0000313" key="7">
    <source>
        <dbReference type="Proteomes" id="UP000288623"/>
    </source>
</evidence>
<dbReference type="HAMAP" id="MF_00299">
    <property type="entry name" value="KptA"/>
    <property type="match status" value="1"/>
</dbReference>
<dbReference type="InterPro" id="IPR042081">
    <property type="entry name" value="RNA_2'-PTrans_C"/>
</dbReference>
<comment type="caution">
    <text evidence="6">The sequence shown here is derived from an EMBL/GenBank/DDBJ whole genome shotgun (WGS) entry which is preliminary data.</text>
</comment>
<organism evidence="6 7">
    <name type="scientific">Candidatus Kurthia intestinigallinarum</name>
    <dbReference type="NCBI Taxonomy" id="1562256"/>
    <lineage>
        <taxon>Bacteria</taxon>
        <taxon>Bacillati</taxon>
        <taxon>Bacillota</taxon>
        <taxon>Bacilli</taxon>
        <taxon>Bacillales</taxon>
        <taxon>Caryophanaceae</taxon>
        <taxon>Kurthia</taxon>
    </lineage>
</organism>
<dbReference type="PANTHER" id="PTHR12684">
    <property type="entry name" value="PUTATIVE PHOSPHOTRANSFERASE"/>
    <property type="match status" value="1"/>
</dbReference>
<dbReference type="GO" id="GO:0006388">
    <property type="term" value="P:tRNA splicing, via endonucleolytic cleavage and ligation"/>
    <property type="evidence" value="ECO:0007669"/>
    <property type="project" value="UniProtKB-UniRule"/>
</dbReference>
<evidence type="ECO:0000256" key="2">
    <source>
        <dbReference type="ARBA" id="ARBA00022679"/>
    </source>
</evidence>
<dbReference type="Proteomes" id="UP000288623">
    <property type="component" value="Unassembled WGS sequence"/>
</dbReference>
<comment type="similarity">
    <text evidence="1 5">Belongs to the KptA/TPT1 family.</text>
</comment>
<dbReference type="EMBL" id="JTFC01000042">
    <property type="protein sequence ID" value="RUS52379.1"/>
    <property type="molecule type" value="Genomic_DNA"/>
</dbReference>
<evidence type="ECO:0000256" key="4">
    <source>
        <dbReference type="ARBA" id="ARBA00025212"/>
    </source>
</evidence>
<keyword evidence="7" id="KW-1185">Reference proteome</keyword>
<keyword evidence="2 5" id="KW-0808">Transferase</keyword>
<evidence type="ECO:0000313" key="6">
    <source>
        <dbReference type="EMBL" id="RUS52379.1"/>
    </source>
</evidence>
<dbReference type="EC" id="2.7.1.-" evidence="5"/>
<dbReference type="InterPro" id="IPR022928">
    <property type="entry name" value="RNA_2'-PTrans_KptA"/>
</dbReference>
<proteinExistence type="inferred from homology"/>
<reference evidence="6 7" key="1">
    <citation type="submission" date="2014-11" db="EMBL/GenBank/DDBJ databases">
        <title>Genome sequence and analysis of novel Kurthia sp.</title>
        <authorList>
            <person name="Lawson J.N."/>
            <person name="Gonzalez J.E."/>
            <person name="Rinauldi L."/>
            <person name="Xuan Z."/>
            <person name="Firman A."/>
            <person name="Shaddox L."/>
            <person name="Trudeau A."/>
            <person name="Shah S."/>
            <person name="Reiman D."/>
        </authorList>
    </citation>
    <scope>NUCLEOTIDE SEQUENCE [LARGE SCALE GENOMIC DNA]</scope>
    <source>
        <strain evidence="6 7">3B1D</strain>
    </source>
</reference>
<gene>
    <name evidence="5" type="primary">kptA</name>
    <name evidence="6" type="ORF">QI30_16530</name>
</gene>
<dbReference type="InterPro" id="IPR002745">
    <property type="entry name" value="Ptrans_KptA/Tpt1"/>
</dbReference>
<dbReference type="PANTHER" id="PTHR12684:SF2">
    <property type="entry name" value="TRNA 2'-PHOSPHOTRANSFERASE 1"/>
    <property type="match status" value="1"/>
</dbReference>
<dbReference type="GO" id="GO:0000215">
    <property type="term" value="F:tRNA 2'-phosphotransferase activity"/>
    <property type="evidence" value="ECO:0007669"/>
    <property type="project" value="TreeGrafter"/>
</dbReference>
<evidence type="ECO:0000256" key="5">
    <source>
        <dbReference type="HAMAP-Rule" id="MF_00299"/>
    </source>
</evidence>
<evidence type="ECO:0000256" key="3">
    <source>
        <dbReference type="ARBA" id="ARBA00023027"/>
    </source>
</evidence>
<comment type="function">
    <text evidence="4 5">Removes the 2'-phosphate from RNA via an intermediate in which the phosphate is ADP-ribosylated by NAD followed by a presumed transesterification to release the RNA and generate ADP-ribose 1''-2''-cyclic phosphate (APPR&gt;P). May function as an ADP-ribosylase.</text>
</comment>
<dbReference type="AlphaFoldDB" id="A0A433RPP3"/>
<dbReference type="OrthoDB" id="4537997at2"/>
<dbReference type="InterPro" id="IPR042080">
    <property type="entry name" value="RNA_2'-PTrans_N"/>
</dbReference>
<keyword evidence="3 5" id="KW-0520">NAD</keyword>
<sequence length="181" mass="21262">MSGARFYEKLSRELSRVLRHMPEKYNLVLDDGGWVSLEQLVAALHQMDKWRFVTIQDIENMMKQATKQRHEIKDGRIRAYYGHSFKGKIRKEIAIPPRYLYHGTTPEAAEQIVQQGLKPMSRQYVHLSTNIKTARLVAERRTATPVLFRIDTQQVKEPFYFGNEDIWLVDAIMPENLEIML</sequence>
<protein>
    <recommendedName>
        <fullName evidence="5">Probable RNA 2'-phosphotransferase</fullName>
        <ecNumber evidence="5">2.7.1.-</ecNumber>
    </recommendedName>
</protein>
<dbReference type="GO" id="GO:0003950">
    <property type="term" value="F:NAD+ poly-ADP-ribosyltransferase activity"/>
    <property type="evidence" value="ECO:0007669"/>
    <property type="project" value="InterPro"/>
</dbReference>
<name>A0A433RPP3_9BACL</name>
<dbReference type="Gene3D" id="3.20.170.30">
    <property type="match status" value="1"/>
</dbReference>
<dbReference type="RefSeq" id="WP_126991705.1">
    <property type="nucleotide sequence ID" value="NZ_JTFC01000042.1"/>
</dbReference>
<dbReference type="Pfam" id="PF01885">
    <property type="entry name" value="PTS_2-RNA"/>
    <property type="match status" value="1"/>
</dbReference>
<accession>A0A433RPP3</accession>
<evidence type="ECO:0000256" key="1">
    <source>
        <dbReference type="ARBA" id="ARBA00009836"/>
    </source>
</evidence>
<dbReference type="SUPFAM" id="SSF56399">
    <property type="entry name" value="ADP-ribosylation"/>
    <property type="match status" value="1"/>
</dbReference>
<dbReference type="Gene3D" id="1.10.10.970">
    <property type="entry name" value="RNA 2'-phosphotransferase, Tpt1/KptA family, N-terminal domain"/>
    <property type="match status" value="1"/>
</dbReference>